<dbReference type="RefSeq" id="WP_064088057.1">
    <property type="nucleotide sequence ID" value="NZ_LXSG01000039.1"/>
</dbReference>
<gene>
    <name evidence="1" type="ORF">A7P90_10115</name>
</gene>
<evidence type="ECO:0000313" key="2">
    <source>
        <dbReference type="Proteomes" id="UP000077589"/>
    </source>
</evidence>
<dbReference type="EMBL" id="LXSG01000039">
    <property type="protein sequence ID" value="OAM16606.1"/>
    <property type="molecule type" value="Genomic_DNA"/>
</dbReference>
<name>A0A1A9RCH4_EIKCO</name>
<dbReference type="AlphaFoldDB" id="A0A1A9RCH4"/>
<organism evidence="1 2">
    <name type="scientific">Eikenella corrodens</name>
    <dbReference type="NCBI Taxonomy" id="539"/>
    <lineage>
        <taxon>Bacteria</taxon>
        <taxon>Pseudomonadati</taxon>
        <taxon>Pseudomonadota</taxon>
        <taxon>Betaproteobacteria</taxon>
        <taxon>Neisseriales</taxon>
        <taxon>Neisseriaceae</taxon>
        <taxon>Eikenella</taxon>
    </lineage>
</organism>
<protein>
    <submittedName>
        <fullName evidence="1">Uncharacterized protein</fullName>
    </submittedName>
</protein>
<proteinExistence type="predicted"/>
<evidence type="ECO:0000313" key="1">
    <source>
        <dbReference type="EMBL" id="OAM16606.1"/>
    </source>
</evidence>
<accession>A0A1A9RCH4</accession>
<dbReference type="STRING" id="539.A7P85_06755"/>
<comment type="caution">
    <text evidence="1">The sequence shown here is derived from an EMBL/GenBank/DDBJ whole genome shotgun (WGS) entry which is preliminary data.</text>
</comment>
<reference evidence="2" key="1">
    <citation type="submission" date="2016-05" db="EMBL/GenBank/DDBJ databases">
        <title>Draft genome of Corynebacterium afermentans subsp. afermentans LCDC 88199T.</title>
        <authorList>
            <person name="Bernier A.-M."/>
            <person name="Bernard K."/>
        </authorList>
    </citation>
    <scope>NUCLEOTIDE SEQUENCE [LARGE SCALE GENOMIC DNA]</scope>
    <source>
        <strain evidence="2">NML04-0072</strain>
    </source>
</reference>
<dbReference type="Proteomes" id="UP000077589">
    <property type="component" value="Unassembled WGS sequence"/>
</dbReference>
<sequence>MSQTLSPRTKILLALAALLLLAGGHFAVRQWRAGQQPAAEAVVQTDCDPNQGCTLPNGSRIRFAAARHRPFDITLENVPPQVQQAEVSFSMDGMDMGFNRFPLQRQADGSWLAAQIRLPVCTDRRDGYLADIRIGSQVFQVAFQAE</sequence>
<dbReference type="OrthoDB" id="9134483at2"/>